<sequence>MRRKWLVNFSQTWQLSLLFPLQIGFFTSHGVLSSPIVSKPTEPVIKSISTTKTTEISLFPGTPTTPQGYRGSKSGAFTTILTASKHKQSPATSKTPPAAVETSPWSNKRVEVEPSFFFQEGWKIKCVSESMAFNIIWNYIHGILIPPLTAWNLQPSDWQTIMRPYRRDFREDDSLDRQEEHKFEIGVQQNFCTGCVCTADGRLRTSPPSNYLCSARNKPVRCAVLFATLGQPGVLEGATIEDMQAGIDRIPNSVRGDPANQGWSWQVDPRIAQYIGHRLTYANLDPLAAYVGQRVDLELPTRPLNGQPDNIGPEQGFVPPGPYDFLPDQLAPAPLGPYDFFDPGQLAPVAPGAFAPGPLGFGVNVAPPEEPPNILYGPQQPGDFNMYNGLDYRNFHNNYGSGSGGGQGFGHQRRAKRETTTKGEETDGGDLEGNSSQSALNKAV</sequence>
<dbReference type="EMBL" id="JAVHNR010000001">
    <property type="protein sequence ID" value="KAK6356244.1"/>
    <property type="molecule type" value="Genomic_DNA"/>
</dbReference>
<name>A0AAN8NCJ3_9PEZI</name>
<proteinExistence type="predicted"/>
<keyword evidence="3" id="KW-1185">Reference proteome</keyword>
<dbReference type="Proteomes" id="UP001313282">
    <property type="component" value="Unassembled WGS sequence"/>
</dbReference>
<feature type="region of interest" description="Disordered" evidence="1">
    <location>
        <begin position="398"/>
        <end position="444"/>
    </location>
</feature>
<organism evidence="2 3">
    <name type="scientific">Orbilia javanica</name>
    <dbReference type="NCBI Taxonomy" id="47235"/>
    <lineage>
        <taxon>Eukaryota</taxon>
        <taxon>Fungi</taxon>
        <taxon>Dikarya</taxon>
        <taxon>Ascomycota</taxon>
        <taxon>Pezizomycotina</taxon>
        <taxon>Orbiliomycetes</taxon>
        <taxon>Orbiliales</taxon>
        <taxon>Orbiliaceae</taxon>
        <taxon>Orbilia</taxon>
    </lineage>
</organism>
<gene>
    <name evidence="2" type="ORF">TWF718_000616</name>
</gene>
<reference evidence="2 3" key="1">
    <citation type="submission" date="2019-10" db="EMBL/GenBank/DDBJ databases">
        <authorList>
            <person name="Palmer J.M."/>
        </authorList>
    </citation>
    <scope>NUCLEOTIDE SEQUENCE [LARGE SCALE GENOMIC DNA]</scope>
    <source>
        <strain evidence="2 3">TWF718</strain>
    </source>
</reference>
<evidence type="ECO:0000313" key="3">
    <source>
        <dbReference type="Proteomes" id="UP001313282"/>
    </source>
</evidence>
<dbReference type="AlphaFoldDB" id="A0AAN8NCJ3"/>
<accession>A0AAN8NCJ3</accession>
<comment type="caution">
    <text evidence="2">The sequence shown here is derived from an EMBL/GenBank/DDBJ whole genome shotgun (WGS) entry which is preliminary data.</text>
</comment>
<feature type="compositionally biased region" description="Polar residues" evidence="1">
    <location>
        <begin position="434"/>
        <end position="444"/>
    </location>
</feature>
<evidence type="ECO:0000313" key="2">
    <source>
        <dbReference type="EMBL" id="KAK6356244.1"/>
    </source>
</evidence>
<evidence type="ECO:0000256" key="1">
    <source>
        <dbReference type="SAM" id="MobiDB-lite"/>
    </source>
</evidence>
<protein>
    <submittedName>
        <fullName evidence="2">Uncharacterized protein</fullName>
    </submittedName>
</protein>